<evidence type="ECO:0000313" key="1">
    <source>
        <dbReference type="EMBL" id="OCT50774.1"/>
    </source>
</evidence>
<protein>
    <submittedName>
        <fullName evidence="1">Uncharacterized protein</fullName>
    </submittedName>
</protein>
<keyword evidence="2" id="KW-1185">Reference proteome</keyword>
<gene>
    <name evidence="1" type="ORF">CLCR_07778</name>
</gene>
<sequence length="112" mass="12240">MSTPPIQRLGAESAFDSVGPVYDAITVYFSLIASVSREDIGAYIGRIFDWLTPGGLFVFATVPIAGKGLEIAWMGRPIVANGLSEDQVLERMREAGFEVIQVERSKYRPMAA</sequence>
<dbReference type="VEuPathDB" id="FungiDB:CLCR_07778"/>
<evidence type="ECO:0000313" key="2">
    <source>
        <dbReference type="Proteomes" id="UP000094526"/>
    </source>
</evidence>
<reference evidence="2" key="1">
    <citation type="submission" date="2015-07" db="EMBL/GenBank/DDBJ databases">
        <authorList>
            <person name="Teixeira M.M."/>
            <person name="Souza R.C."/>
            <person name="Almeida L.G."/>
            <person name="Vicente V.A."/>
            <person name="de Hoog S."/>
            <person name="Bocca A.L."/>
            <person name="de Almeida S.R."/>
            <person name="Vasconcelos A.T."/>
            <person name="Felipe M.S."/>
        </authorList>
    </citation>
    <scope>NUCLEOTIDE SEQUENCE [LARGE SCALE GENOMIC DNA]</scope>
    <source>
        <strain evidence="2">KSF</strain>
    </source>
</reference>
<organism evidence="1 2">
    <name type="scientific">Cladophialophora carrionii</name>
    <dbReference type="NCBI Taxonomy" id="86049"/>
    <lineage>
        <taxon>Eukaryota</taxon>
        <taxon>Fungi</taxon>
        <taxon>Dikarya</taxon>
        <taxon>Ascomycota</taxon>
        <taxon>Pezizomycotina</taxon>
        <taxon>Eurotiomycetes</taxon>
        <taxon>Chaetothyriomycetidae</taxon>
        <taxon>Chaetothyriales</taxon>
        <taxon>Herpotrichiellaceae</taxon>
        <taxon>Cladophialophora</taxon>
    </lineage>
</organism>
<dbReference type="EMBL" id="LGRB01000010">
    <property type="protein sequence ID" value="OCT50774.1"/>
    <property type="molecule type" value="Genomic_DNA"/>
</dbReference>
<dbReference type="Gene3D" id="3.40.50.150">
    <property type="entry name" value="Vaccinia Virus protein VP39"/>
    <property type="match status" value="1"/>
</dbReference>
<dbReference type="Proteomes" id="UP000094526">
    <property type="component" value="Unassembled WGS sequence"/>
</dbReference>
<dbReference type="AlphaFoldDB" id="A0A1C1CQH7"/>
<dbReference type="VEuPathDB" id="FungiDB:G647_05251"/>
<name>A0A1C1CQH7_9EURO</name>
<proteinExistence type="predicted"/>
<dbReference type="SUPFAM" id="SSF53335">
    <property type="entry name" value="S-adenosyl-L-methionine-dependent methyltransferases"/>
    <property type="match status" value="1"/>
</dbReference>
<accession>A0A1C1CQH7</accession>
<comment type="caution">
    <text evidence="1">The sequence shown here is derived from an EMBL/GenBank/DDBJ whole genome shotgun (WGS) entry which is preliminary data.</text>
</comment>
<dbReference type="STRING" id="86049.A0A1C1CQH7"/>
<dbReference type="OrthoDB" id="540004at2759"/>
<dbReference type="InterPro" id="IPR029063">
    <property type="entry name" value="SAM-dependent_MTases_sf"/>
</dbReference>